<reference evidence="2" key="1">
    <citation type="submission" date="2014-02" db="EMBL/GenBank/DDBJ databases">
        <title>The Genome Sequence of Trichophyton rubrum (morphotype fischeri) CBS 288.86.</title>
        <authorList>
            <consortium name="The Broad Institute Genomics Platform"/>
            <person name="Cuomo C.A."/>
            <person name="White T.C."/>
            <person name="Graser Y."/>
            <person name="Martinez-Rossi N."/>
            <person name="Heitman J."/>
            <person name="Young S.K."/>
            <person name="Zeng Q."/>
            <person name="Gargeya S."/>
            <person name="Abouelleil A."/>
            <person name="Alvarado L."/>
            <person name="Chapman S.B."/>
            <person name="Gainer-Dewar J."/>
            <person name="Goldberg J."/>
            <person name="Griggs A."/>
            <person name="Gujja S."/>
            <person name="Hansen M."/>
            <person name="Howarth C."/>
            <person name="Imamovic A."/>
            <person name="Larimer J."/>
            <person name="Martinez D."/>
            <person name="Murphy C."/>
            <person name="Pearson M.D."/>
            <person name="Persinoti G."/>
            <person name="Poon T."/>
            <person name="Priest M."/>
            <person name="Roberts A.D."/>
            <person name="Saif S."/>
            <person name="Shea T.D."/>
            <person name="Sykes S.N."/>
            <person name="Wortman J."/>
            <person name="Nusbaum C."/>
            <person name="Birren B."/>
        </authorList>
    </citation>
    <scope>NUCLEOTIDE SEQUENCE [LARGE SCALE GENOMIC DNA]</scope>
    <source>
        <strain evidence="2">CBS 288.86</strain>
    </source>
</reference>
<dbReference type="EMBL" id="KK207830">
    <property type="protein sequence ID" value="EZF53161.1"/>
    <property type="molecule type" value="Genomic_DNA"/>
</dbReference>
<protein>
    <submittedName>
        <fullName evidence="2">Uncharacterized protein</fullName>
    </submittedName>
</protein>
<gene>
    <name evidence="2" type="ORF">H103_03847</name>
</gene>
<dbReference type="HOGENOM" id="CLU_2265646_0_0_1"/>
<proteinExistence type="predicted"/>
<sequence>MGVTGDGRQRPTSAQRLEAVLLQPPFLRTSHPPQSRRKTMQETQPAPASRIIGERQRTEVLGLLSYLRVCLRAPVLRHISYSIRTQAKRGKHDAVGGRTKMVL</sequence>
<dbReference type="Proteomes" id="UP000023758">
    <property type="component" value="Unassembled WGS sequence"/>
</dbReference>
<organism evidence="2">
    <name type="scientific">Trichophyton rubrum CBS 288.86</name>
    <dbReference type="NCBI Taxonomy" id="1215330"/>
    <lineage>
        <taxon>Eukaryota</taxon>
        <taxon>Fungi</taxon>
        <taxon>Dikarya</taxon>
        <taxon>Ascomycota</taxon>
        <taxon>Pezizomycotina</taxon>
        <taxon>Eurotiomycetes</taxon>
        <taxon>Eurotiomycetidae</taxon>
        <taxon>Onygenales</taxon>
        <taxon>Arthrodermataceae</taxon>
        <taxon>Trichophyton</taxon>
    </lineage>
</organism>
<accession>A0A022W4W5</accession>
<evidence type="ECO:0000313" key="2">
    <source>
        <dbReference type="EMBL" id="EZF53161.1"/>
    </source>
</evidence>
<feature type="region of interest" description="Disordered" evidence="1">
    <location>
        <begin position="24"/>
        <end position="49"/>
    </location>
</feature>
<name>A0A022W4W5_TRIRU</name>
<dbReference type="AlphaFoldDB" id="A0A022W4W5"/>
<evidence type="ECO:0000256" key="1">
    <source>
        <dbReference type="SAM" id="MobiDB-lite"/>
    </source>
</evidence>